<protein>
    <submittedName>
        <fullName evidence="2">(northern house mosquito) hypothetical protein</fullName>
    </submittedName>
</protein>
<name>A0A8D8N9N6_CULPI</name>
<proteinExistence type="predicted"/>
<dbReference type="EMBL" id="HBUE01151365">
    <property type="protein sequence ID" value="CAG6505406.1"/>
    <property type="molecule type" value="Transcribed_RNA"/>
</dbReference>
<evidence type="ECO:0000256" key="1">
    <source>
        <dbReference type="SAM" id="MobiDB-lite"/>
    </source>
</evidence>
<feature type="compositionally biased region" description="Basic and acidic residues" evidence="1">
    <location>
        <begin position="111"/>
        <end position="128"/>
    </location>
</feature>
<feature type="compositionally biased region" description="Polar residues" evidence="1">
    <location>
        <begin position="1"/>
        <end position="11"/>
    </location>
</feature>
<evidence type="ECO:0000313" key="2">
    <source>
        <dbReference type="EMBL" id="CAG6556705.1"/>
    </source>
</evidence>
<organism evidence="2">
    <name type="scientific">Culex pipiens</name>
    <name type="common">House mosquito</name>
    <dbReference type="NCBI Taxonomy" id="7175"/>
    <lineage>
        <taxon>Eukaryota</taxon>
        <taxon>Metazoa</taxon>
        <taxon>Ecdysozoa</taxon>
        <taxon>Arthropoda</taxon>
        <taxon>Hexapoda</taxon>
        <taxon>Insecta</taxon>
        <taxon>Pterygota</taxon>
        <taxon>Neoptera</taxon>
        <taxon>Endopterygota</taxon>
        <taxon>Diptera</taxon>
        <taxon>Nematocera</taxon>
        <taxon>Culicoidea</taxon>
        <taxon>Culicidae</taxon>
        <taxon>Culicinae</taxon>
        <taxon>Culicini</taxon>
        <taxon>Culex</taxon>
        <taxon>Culex</taxon>
    </lineage>
</organism>
<dbReference type="EMBL" id="HBUE01256366">
    <property type="protein sequence ID" value="CAG6556705.1"/>
    <property type="molecule type" value="Transcribed_RNA"/>
</dbReference>
<feature type="region of interest" description="Disordered" evidence="1">
    <location>
        <begin position="1"/>
        <end position="46"/>
    </location>
</feature>
<accession>A0A8D8N9N6</accession>
<sequence>MIGQSKWTSQVLAMEPTDPCPAGRRGGLSSGRGRTAAVLEGGQQGTISSRRECVRLRGAGGSIGLRGGRRKRPRKHPARELGEQENMCAVPSGSWRSTSGVADRNCGPPRKRPEPEARRNTSIIKREQYGGSVIKRKPSGVRDERPTETRTAWGSTSRRANR</sequence>
<feature type="region of interest" description="Disordered" evidence="1">
    <location>
        <begin position="58"/>
        <end position="162"/>
    </location>
</feature>
<reference evidence="2" key="1">
    <citation type="submission" date="2021-05" db="EMBL/GenBank/DDBJ databases">
        <authorList>
            <person name="Alioto T."/>
            <person name="Alioto T."/>
            <person name="Gomez Garrido J."/>
        </authorList>
    </citation>
    <scope>NUCLEOTIDE SEQUENCE</scope>
</reference>
<feature type="compositionally biased region" description="Basic residues" evidence="1">
    <location>
        <begin position="67"/>
        <end position="77"/>
    </location>
</feature>
<dbReference type="AlphaFoldDB" id="A0A8D8N9N6"/>
<feature type="compositionally biased region" description="Polar residues" evidence="1">
    <location>
        <begin position="149"/>
        <end position="162"/>
    </location>
</feature>